<dbReference type="EMBL" id="MSPP01000001">
    <property type="protein sequence ID" value="OUD10165.1"/>
    <property type="molecule type" value="Genomic_DNA"/>
</dbReference>
<proteinExistence type="inferred from homology"/>
<gene>
    <name evidence="10" type="ORF">BVC71_01215</name>
</gene>
<evidence type="ECO:0000259" key="7">
    <source>
        <dbReference type="Pfam" id="PF00460"/>
    </source>
</evidence>
<evidence type="ECO:0000313" key="10">
    <source>
        <dbReference type="EMBL" id="OUD10165.1"/>
    </source>
</evidence>
<protein>
    <recommendedName>
        <fullName evidence="4">Flagellar hook-associated protein 1</fullName>
    </recommendedName>
</protein>
<keyword evidence="10" id="KW-0282">Flagellum</keyword>
<dbReference type="InterPro" id="IPR002371">
    <property type="entry name" value="FlgK"/>
</dbReference>
<dbReference type="Pfam" id="PF00460">
    <property type="entry name" value="Flg_bb_rod"/>
    <property type="match status" value="1"/>
</dbReference>
<dbReference type="Gene3D" id="3.30.70.2120">
    <property type="match status" value="1"/>
</dbReference>
<dbReference type="Pfam" id="PF07196">
    <property type="entry name" value="Flagellin_IN"/>
    <property type="match status" value="1"/>
</dbReference>
<dbReference type="NCBIfam" id="TIGR02492">
    <property type="entry name" value="flgK_ends"/>
    <property type="match status" value="1"/>
</dbReference>
<dbReference type="PANTHER" id="PTHR30033">
    <property type="entry name" value="FLAGELLAR HOOK-ASSOCIATED PROTEIN 1"/>
    <property type="match status" value="1"/>
</dbReference>
<feature type="domain" description="Flagellar basal-body/hook protein C-terminal" evidence="8">
    <location>
        <begin position="1326"/>
        <end position="1362"/>
    </location>
</feature>
<evidence type="ECO:0000256" key="3">
    <source>
        <dbReference type="ARBA" id="ARBA00009677"/>
    </source>
</evidence>
<comment type="similarity">
    <text evidence="3">Belongs to the flagella basal body rod proteins family.</text>
</comment>
<dbReference type="InterPro" id="IPR053927">
    <property type="entry name" value="FlgK_helical"/>
</dbReference>
<dbReference type="GO" id="GO:0005198">
    <property type="term" value="F:structural molecule activity"/>
    <property type="evidence" value="ECO:0007669"/>
    <property type="project" value="InterPro"/>
</dbReference>
<accession>A0A251X190</accession>
<reference evidence="10 11" key="1">
    <citation type="submission" date="2016-12" db="EMBL/GenBank/DDBJ databases">
        <title>The draft genome sequence of HSLHS2.</title>
        <authorList>
            <person name="Hu D."/>
            <person name="Wang L."/>
            <person name="Shao Z."/>
        </authorList>
    </citation>
    <scope>NUCLEOTIDE SEQUENCE [LARGE SCALE GENOMIC DNA]</scope>
    <source>
        <strain evidence="10">MCCC 1A06712</strain>
    </source>
</reference>
<dbReference type="RefSeq" id="WP_086449815.1">
    <property type="nucleotide sequence ID" value="NZ_MSPP01000001.1"/>
</dbReference>
<dbReference type="OrthoDB" id="7181295at2"/>
<keyword evidence="10" id="KW-0966">Cell projection</keyword>
<evidence type="ECO:0000256" key="5">
    <source>
        <dbReference type="ARBA" id="ARBA00022525"/>
    </source>
</evidence>
<dbReference type="GO" id="GO:0005576">
    <property type="term" value="C:extracellular region"/>
    <property type="evidence" value="ECO:0007669"/>
    <property type="project" value="UniProtKB-SubCell"/>
</dbReference>
<sequence>MPNLLDIGTSALMAYRTALTTTGENIANAATDGYSRRDTVVKEIAGGQMTVTSQNSGGQGVIVDQVRRAFDGFLAERVRTTAGEYTSAETFQTISSAIEDLFLPSVGGIATGLDRFFSGLSTLSGNPADTALRQAAMESANSLATSIADVAVGLQSLRADVVTQANTANDLLNEKMSALAELQDGMTGASNDNGGLNPLMDERDRLLRDISEIVGNKVKLDEFGRAKVYLGDNEGGPILVDTGEAVRSELDTDEDLRMVLTRDGVSKESTQITGGLIEGYRAALAAIDEAAVQLDAFARRIATDVNTLHSSGLDKNGDFGGELFSMDGWDVKPDLVNQGSAFVEFAVTDDELAGDLQTFTLTRDDAAGEWIAKDQAGDEIGRGASVLTLSGVTLTLTGTFVDGDRLTISPRTGKAIDMKMALNDPAEFAASAANLVAPLASNSGTADAVMALVPASEPAVPDLSTILPVSGSGADAANLLSSGVVGYVPASASSLSLAAMGQQSTQDFVVSDAQAASATALNFSIAGTAYSFDLSAVGAADASDLAAALNAGTVQTAAGETLADLGVHAAGTSGALSLSLGVGDFDAAATLSSGAGASSGALIPAQSGGGQIQIFTRNGVQLAGPALDATAAAALLTEDNGFFDGATYIRDYLYGDDANGYRGLTRNEQNIPGAQAVNLTLSAPITWTSPAQRPLSDAETLSIGYMLGEDQEINLPQGASAARAAAMIAPNITGMSVDADTSAGLTISADGNVSFVIEGTNVEPLSINGLVSGGRMDSIAAAINARTAATGITASLAQDGSRIVLNHPDGENIAISAFTHSAGGTMDITPAGADGLPSGTATTIGAGVDGISVTGTLTFNAPTAFGLGYDSVMYSSAVDTNGGGLVSQSYGQAGAVQTFTFSPIDDFDAGAASVDGLTAQAPSTQYTLNMSGQTVTYAGADPAAGLAAALRSEAPQAAMTGAALASLPPAGAATSVKLGEDTYVLRMTTSGITVSGPEEGRLTASFDGSNRLNISVNDGTLDGAALYVPLGTSGAGDFGIAQSQSPTSTLTGQTMDPAGLPSSMDIDVNGTIYTVPVSTGGAAVPTGFPGSAAMVGGQIEFTFDPGTGPVSIEPSAGATAAGFGVLGMTAKVSGDELTFKSSTGVSIDADITVTSAASQRITLDDLPEEDLIIVMSGATPMRLGGGYEAGELTGYSPSVRVDVADAEAGVVRLVDNDTGHTIAERTLDDSNAAEFGTVQFSLSGSAQDGDGFVMMANEGFINDSRNINAMAALRNADPTSGEGGFGRILAALQAQKGAMVSAAEARVEVTDANRESAERVYADRTAVDLDEEAARLIDQQQAYQASARILTVANELFDTLLNSL</sequence>
<organism evidence="10 11">
    <name type="scientific">Marivivens niveibacter</name>
    <dbReference type="NCBI Taxonomy" id="1930667"/>
    <lineage>
        <taxon>Bacteria</taxon>
        <taxon>Pseudomonadati</taxon>
        <taxon>Pseudomonadota</taxon>
        <taxon>Alphaproteobacteria</taxon>
        <taxon>Rhodobacterales</taxon>
        <taxon>Paracoccaceae</taxon>
        <taxon>Marivivens group</taxon>
        <taxon>Marivivens</taxon>
    </lineage>
</organism>
<comment type="subcellular location">
    <subcellularLocation>
        <location evidence="1">Bacterial flagellum basal body</location>
    </subcellularLocation>
    <subcellularLocation>
        <location evidence="2">Secreted</location>
    </subcellularLocation>
</comment>
<dbReference type="GO" id="GO:0009425">
    <property type="term" value="C:bacterial-type flagellum basal body"/>
    <property type="evidence" value="ECO:0007669"/>
    <property type="project" value="UniProtKB-SubCell"/>
</dbReference>
<evidence type="ECO:0000313" key="11">
    <source>
        <dbReference type="Proteomes" id="UP000194664"/>
    </source>
</evidence>
<evidence type="ECO:0000256" key="1">
    <source>
        <dbReference type="ARBA" id="ARBA00004117"/>
    </source>
</evidence>
<dbReference type="GO" id="GO:0044780">
    <property type="term" value="P:bacterial-type flagellum assembly"/>
    <property type="evidence" value="ECO:0007669"/>
    <property type="project" value="InterPro"/>
</dbReference>
<dbReference type="Proteomes" id="UP000194664">
    <property type="component" value="Unassembled WGS sequence"/>
</dbReference>
<name>A0A251X190_9RHOB</name>
<dbReference type="PROSITE" id="PS00588">
    <property type="entry name" value="FLAGELLA_BB_ROD"/>
    <property type="match status" value="1"/>
</dbReference>
<dbReference type="GO" id="GO:0009424">
    <property type="term" value="C:bacterial-type flagellum hook"/>
    <property type="evidence" value="ECO:0007669"/>
    <property type="project" value="InterPro"/>
</dbReference>
<evidence type="ECO:0000256" key="6">
    <source>
        <dbReference type="ARBA" id="ARBA00023143"/>
    </source>
</evidence>
<keyword evidence="5" id="KW-0964">Secreted</keyword>
<feature type="domain" description="Flagellar basal body rod protein N-terminal" evidence="7">
    <location>
        <begin position="5"/>
        <end position="34"/>
    </location>
</feature>
<dbReference type="InterPro" id="IPR019776">
    <property type="entry name" value="Flagellar_basal_body_rod_CS"/>
</dbReference>
<dbReference type="PANTHER" id="PTHR30033:SF2">
    <property type="entry name" value="FLAGELLAR HOOK PROTEIN"/>
    <property type="match status" value="1"/>
</dbReference>
<evidence type="ECO:0000259" key="9">
    <source>
        <dbReference type="Pfam" id="PF22638"/>
    </source>
</evidence>
<dbReference type="InterPro" id="IPR001444">
    <property type="entry name" value="Flag_bb_rod_N"/>
</dbReference>
<comment type="caution">
    <text evidence="10">The sequence shown here is derived from an EMBL/GenBank/DDBJ whole genome shotgun (WGS) entry which is preliminary data.</text>
</comment>
<keyword evidence="6" id="KW-0975">Bacterial flagellum</keyword>
<dbReference type="InterPro" id="IPR010930">
    <property type="entry name" value="Flg_bb/hook_C_dom"/>
</dbReference>
<keyword evidence="10" id="KW-0969">Cilium</keyword>
<dbReference type="Pfam" id="PF06429">
    <property type="entry name" value="Flg_bbr_C"/>
    <property type="match status" value="1"/>
</dbReference>
<dbReference type="Pfam" id="PF22638">
    <property type="entry name" value="FlgK_D1"/>
    <property type="match status" value="1"/>
</dbReference>
<dbReference type="InterPro" id="IPR010810">
    <property type="entry name" value="Flagellin_hook_IN_motif"/>
</dbReference>
<keyword evidence="11" id="KW-1185">Reference proteome</keyword>
<evidence type="ECO:0000256" key="4">
    <source>
        <dbReference type="ARBA" id="ARBA00016244"/>
    </source>
</evidence>
<evidence type="ECO:0000256" key="2">
    <source>
        <dbReference type="ARBA" id="ARBA00004613"/>
    </source>
</evidence>
<dbReference type="SUPFAM" id="SSF64518">
    <property type="entry name" value="Phase 1 flagellin"/>
    <property type="match status" value="2"/>
</dbReference>
<feature type="domain" description="Flagellar hook-associated protein FlgK helical" evidence="9">
    <location>
        <begin position="96"/>
        <end position="324"/>
    </location>
</feature>
<evidence type="ECO:0000259" key="8">
    <source>
        <dbReference type="Pfam" id="PF06429"/>
    </source>
</evidence>